<evidence type="ECO:0008006" key="6">
    <source>
        <dbReference type="Google" id="ProtNLM"/>
    </source>
</evidence>
<dbReference type="PANTHER" id="PTHR47939:SF5">
    <property type="entry name" value="PENTACOTRIPEPTIDE-REPEAT REGION OF PRORP DOMAIN-CONTAINING PROTEIN"/>
    <property type="match status" value="1"/>
</dbReference>
<gene>
    <name evidence="4" type="ORF">LITE_LOCUS18438</name>
</gene>
<dbReference type="EMBL" id="CAMGYJ010000005">
    <property type="protein sequence ID" value="CAI0420606.1"/>
    <property type="molecule type" value="Genomic_DNA"/>
</dbReference>
<feature type="repeat" description="PPR" evidence="3">
    <location>
        <begin position="329"/>
        <end position="363"/>
    </location>
</feature>
<evidence type="ECO:0000256" key="3">
    <source>
        <dbReference type="PROSITE-ProRule" id="PRU00708"/>
    </source>
</evidence>
<evidence type="ECO:0000313" key="4">
    <source>
        <dbReference type="EMBL" id="CAI0420606.1"/>
    </source>
</evidence>
<keyword evidence="5" id="KW-1185">Reference proteome</keyword>
<reference evidence="4" key="1">
    <citation type="submission" date="2022-08" db="EMBL/GenBank/DDBJ databases">
        <authorList>
            <person name="Gutierrez-Valencia J."/>
        </authorList>
    </citation>
    <scope>NUCLEOTIDE SEQUENCE</scope>
</reference>
<name>A0AAV0KEY3_9ROSI</name>
<feature type="repeat" description="PPR" evidence="3">
    <location>
        <begin position="466"/>
        <end position="500"/>
    </location>
</feature>
<dbReference type="Gene3D" id="1.25.40.10">
    <property type="entry name" value="Tetratricopeptide repeat domain"/>
    <property type="match status" value="3"/>
</dbReference>
<comment type="similarity">
    <text evidence="1">Belongs to the PPR family. P subfamily.</text>
</comment>
<accession>A0AAV0KEY3</accession>
<dbReference type="AlphaFoldDB" id="A0AAV0KEY3"/>
<dbReference type="InterPro" id="IPR050667">
    <property type="entry name" value="PPR-containing_protein"/>
</dbReference>
<dbReference type="PANTHER" id="PTHR47939">
    <property type="entry name" value="MEMBRANE-ASSOCIATED SALT-INDUCIBLE PROTEIN-LIKE"/>
    <property type="match status" value="1"/>
</dbReference>
<evidence type="ECO:0000313" key="5">
    <source>
        <dbReference type="Proteomes" id="UP001154282"/>
    </source>
</evidence>
<dbReference type="Pfam" id="PF01535">
    <property type="entry name" value="PPR"/>
    <property type="match status" value="5"/>
</dbReference>
<feature type="repeat" description="PPR" evidence="3">
    <location>
        <begin position="294"/>
        <end position="328"/>
    </location>
</feature>
<keyword evidence="2" id="KW-0677">Repeat</keyword>
<dbReference type="NCBIfam" id="TIGR00756">
    <property type="entry name" value="PPR"/>
    <property type="match status" value="4"/>
</dbReference>
<proteinExistence type="inferred from homology"/>
<evidence type="ECO:0000256" key="2">
    <source>
        <dbReference type="ARBA" id="ARBA00022737"/>
    </source>
</evidence>
<evidence type="ECO:0000256" key="1">
    <source>
        <dbReference type="ARBA" id="ARBA00007626"/>
    </source>
</evidence>
<dbReference type="InterPro" id="IPR011990">
    <property type="entry name" value="TPR-like_helical_dom_sf"/>
</dbReference>
<feature type="repeat" description="PPR" evidence="3">
    <location>
        <begin position="364"/>
        <end position="398"/>
    </location>
</feature>
<comment type="caution">
    <text evidence="4">The sequence shown here is derived from an EMBL/GenBank/DDBJ whole genome shotgun (WGS) entry which is preliminary data.</text>
</comment>
<protein>
    <recommendedName>
        <fullName evidence="6">Pentatricopeptide repeat-containing protein</fullName>
    </recommendedName>
</protein>
<dbReference type="InterPro" id="IPR002885">
    <property type="entry name" value="PPR_rpt"/>
</dbReference>
<dbReference type="Proteomes" id="UP001154282">
    <property type="component" value="Unassembled WGS sequence"/>
</dbReference>
<dbReference type="Pfam" id="PF13041">
    <property type="entry name" value="PPR_2"/>
    <property type="match status" value="1"/>
</dbReference>
<dbReference type="PROSITE" id="PS51375">
    <property type="entry name" value="PPR"/>
    <property type="match status" value="4"/>
</dbReference>
<sequence>MSLFSNTTIFRRLHPHFFRSFPRSIPPSPSAPSPPSFTSIAIIPFCRAFRRTPCVRFQLSRRFTSHLHVSAENLGTALELIQERIDCHDPSKHTLVESLTVASQFSTEAEATTYLDDSGIKPSLELVYSVIWELRENWKVAFLAFKWGEKRKCADEKACELLVWVLGNHHKFGIAWTLIRDLHRASLSIRSVLLVMIDRYAAANNPEKAIWTFRVMEKFRMSPDQDAFYSLLKALCNHGNIEEAEEFMFLSKKLFPLQTDGFNIILSGWCNIFVDILEAKRIWREMSKCCIVPNATSYTLMISSFSKIGNLFDSMRLYEEMKKRGWSPGLEVYNSLIFVLTRENLCKEALKILDKMKHLGIQPDSATYNSMIRPLCEAKKLVEAKDVLANMIEDNVKPTTDTYHAFIEGSDLNIGWELLGQMRKEGLSPTGGTFLLMLSKCFKLGQAESALNIWAEMKQLYEVMPDKAHYEMLVEGLSRCGMLNKARDYYAEMRSRGFTDDPKLQKMLKEPVPGNIETVERLSRKVHKVRSKRGSPLRK</sequence>
<organism evidence="4 5">
    <name type="scientific">Linum tenue</name>
    <dbReference type="NCBI Taxonomy" id="586396"/>
    <lineage>
        <taxon>Eukaryota</taxon>
        <taxon>Viridiplantae</taxon>
        <taxon>Streptophyta</taxon>
        <taxon>Embryophyta</taxon>
        <taxon>Tracheophyta</taxon>
        <taxon>Spermatophyta</taxon>
        <taxon>Magnoliopsida</taxon>
        <taxon>eudicotyledons</taxon>
        <taxon>Gunneridae</taxon>
        <taxon>Pentapetalae</taxon>
        <taxon>rosids</taxon>
        <taxon>fabids</taxon>
        <taxon>Malpighiales</taxon>
        <taxon>Linaceae</taxon>
        <taxon>Linum</taxon>
    </lineage>
</organism>